<organism evidence="14 15">
    <name type="scientific">Idiomarina tyrosinivorans</name>
    <dbReference type="NCBI Taxonomy" id="1445662"/>
    <lineage>
        <taxon>Bacteria</taxon>
        <taxon>Pseudomonadati</taxon>
        <taxon>Pseudomonadota</taxon>
        <taxon>Gammaproteobacteria</taxon>
        <taxon>Alteromonadales</taxon>
        <taxon>Idiomarinaceae</taxon>
        <taxon>Idiomarina</taxon>
    </lineage>
</organism>
<feature type="transmembrane region" description="Helical" evidence="11">
    <location>
        <begin position="12"/>
        <end position="32"/>
    </location>
</feature>
<evidence type="ECO:0000259" key="13">
    <source>
        <dbReference type="Pfam" id="PF21687"/>
    </source>
</evidence>
<comment type="similarity">
    <text evidence="2 10">Belongs to the GSP K family.</text>
</comment>
<dbReference type="GO" id="GO:0009306">
    <property type="term" value="P:protein secretion"/>
    <property type="evidence" value="ECO:0007669"/>
    <property type="project" value="InterPro"/>
</dbReference>
<evidence type="ECO:0000256" key="11">
    <source>
        <dbReference type="SAM" id="Phobius"/>
    </source>
</evidence>
<evidence type="ECO:0000256" key="2">
    <source>
        <dbReference type="ARBA" id="ARBA00007246"/>
    </source>
</evidence>
<evidence type="ECO:0000313" key="14">
    <source>
        <dbReference type="EMBL" id="RUO80295.1"/>
    </source>
</evidence>
<evidence type="ECO:0000256" key="10">
    <source>
        <dbReference type="PIRNR" id="PIRNR002786"/>
    </source>
</evidence>
<evidence type="ECO:0000313" key="15">
    <source>
        <dbReference type="Proteomes" id="UP000287996"/>
    </source>
</evidence>
<keyword evidence="5 10" id="KW-0997">Cell inner membrane</keyword>
<dbReference type="PANTHER" id="PTHR38831:SF1">
    <property type="entry name" value="TYPE II SECRETION SYSTEM PROTEIN K-RELATED"/>
    <property type="match status" value="1"/>
</dbReference>
<keyword evidence="4 10" id="KW-1003">Cell membrane</keyword>
<dbReference type="SUPFAM" id="SSF54523">
    <property type="entry name" value="Pili subunits"/>
    <property type="match status" value="1"/>
</dbReference>
<evidence type="ECO:0000256" key="4">
    <source>
        <dbReference type="ARBA" id="ARBA00022475"/>
    </source>
</evidence>
<dbReference type="InterPro" id="IPR045584">
    <property type="entry name" value="Pilin-like"/>
</dbReference>
<dbReference type="Gene3D" id="3.30.1300.30">
    <property type="entry name" value="GSPII I/J protein-like"/>
    <property type="match status" value="1"/>
</dbReference>
<keyword evidence="6 11" id="KW-0812">Transmembrane</keyword>
<gene>
    <name evidence="14" type="ORF">CWI84_06600</name>
</gene>
<evidence type="ECO:0000256" key="5">
    <source>
        <dbReference type="ARBA" id="ARBA00022519"/>
    </source>
</evidence>
<dbReference type="AlphaFoldDB" id="A0A432ZQT4"/>
<dbReference type="InterPro" id="IPR038072">
    <property type="entry name" value="GspK_central_sf"/>
</dbReference>
<feature type="domain" description="T2SS protein K second SAM-like" evidence="12">
    <location>
        <begin position="226"/>
        <end position="292"/>
    </location>
</feature>
<dbReference type="EMBL" id="PIQH01000005">
    <property type="protein sequence ID" value="RUO80295.1"/>
    <property type="molecule type" value="Genomic_DNA"/>
</dbReference>
<dbReference type="RefSeq" id="WP_126841794.1">
    <property type="nucleotide sequence ID" value="NZ_PIQH01000005.1"/>
</dbReference>
<keyword evidence="3 10" id="KW-0813">Transport</keyword>
<evidence type="ECO:0000256" key="9">
    <source>
        <dbReference type="ARBA" id="ARBA00023136"/>
    </source>
</evidence>
<dbReference type="OrthoDB" id="9788973at2"/>
<feature type="domain" description="T2SS protein K first SAM-like" evidence="13">
    <location>
        <begin position="106"/>
        <end position="219"/>
    </location>
</feature>
<dbReference type="InterPro" id="IPR005628">
    <property type="entry name" value="GspK"/>
</dbReference>
<dbReference type="Pfam" id="PF21687">
    <property type="entry name" value="T2SSK_1st"/>
    <property type="match status" value="1"/>
</dbReference>
<evidence type="ECO:0000256" key="8">
    <source>
        <dbReference type="ARBA" id="ARBA00022989"/>
    </source>
</evidence>
<keyword evidence="7" id="KW-0653">Protein transport</keyword>
<name>A0A432ZQT4_9GAMM</name>
<dbReference type="NCBIfam" id="NF037980">
    <property type="entry name" value="T2SS_GspK"/>
    <property type="match status" value="1"/>
</dbReference>
<sequence length="332" mass="36292">MQPSKANKQRGVALIMVLLVVALIAVIAVNLGSRLQMQVLQTANLQQAEQSYWMWLSAEEVVGEVIKAELQDSDGVVNLQQNWAQQTGPFPVEGGTIAGQISDLHACFNLNALAARNEQGTNSNNRSPARYRPEYMALLKSLSIDDYTAQTLADTLIDWLDADTVLTGTYGAEDPDYLGLPHPYLAANSLLLEKSELRQIRGYSQEVYQKLAPYVCVIPGSTELVINVNTVDQSQPQLLVAAASGELDLGQATKFLQNRRADGYKDKEAALASPILSGLEGKNNVNLDNFGVKSNDFSLLATIQWGDLTLKATSVMQVTDKRARVTFRSFGE</sequence>
<keyword evidence="8 11" id="KW-1133">Transmembrane helix</keyword>
<dbReference type="Pfam" id="PF03934">
    <property type="entry name" value="T2SSK"/>
    <property type="match status" value="1"/>
</dbReference>
<protein>
    <recommendedName>
        <fullName evidence="10">Type II secretion system protein K</fullName>
    </recommendedName>
</protein>
<dbReference type="PIRSF" id="PIRSF002786">
    <property type="entry name" value="XcpX"/>
    <property type="match status" value="1"/>
</dbReference>
<accession>A0A432ZQT4</accession>
<evidence type="ECO:0000256" key="3">
    <source>
        <dbReference type="ARBA" id="ARBA00022448"/>
    </source>
</evidence>
<evidence type="ECO:0000256" key="7">
    <source>
        <dbReference type="ARBA" id="ARBA00022927"/>
    </source>
</evidence>
<evidence type="ECO:0000256" key="1">
    <source>
        <dbReference type="ARBA" id="ARBA00004533"/>
    </source>
</evidence>
<comment type="subcellular location">
    <subcellularLocation>
        <location evidence="1 10">Cell inner membrane</location>
    </subcellularLocation>
</comment>
<keyword evidence="15" id="KW-1185">Reference proteome</keyword>
<dbReference type="SUPFAM" id="SSF158544">
    <property type="entry name" value="GspK insert domain-like"/>
    <property type="match status" value="2"/>
</dbReference>
<dbReference type="InterPro" id="IPR049031">
    <property type="entry name" value="T2SSK_SAM-like_1st"/>
</dbReference>
<reference evidence="14 15" key="1">
    <citation type="journal article" date="2011" name="Front. Microbiol.">
        <title>Genomic signatures of strain selection and enhancement in Bacillus atrophaeus var. globigii, a historical biowarfare simulant.</title>
        <authorList>
            <person name="Gibbons H.S."/>
            <person name="Broomall S.M."/>
            <person name="McNew L.A."/>
            <person name="Daligault H."/>
            <person name="Chapman C."/>
            <person name="Bruce D."/>
            <person name="Karavis M."/>
            <person name="Krepps M."/>
            <person name="McGregor P.A."/>
            <person name="Hong C."/>
            <person name="Park K.H."/>
            <person name="Akmal A."/>
            <person name="Feldman A."/>
            <person name="Lin J.S."/>
            <person name="Chang W.E."/>
            <person name="Higgs B.W."/>
            <person name="Demirev P."/>
            <person name="Lindquist J."/>
            <person name="Liem A."/>
            <person name="Fochler E."/>
            <person name="Read T.D."/>
            <person name="Tapia R."/>
            <person name="Johnson S."/>
            <person name="Bishop-Lilly K.A."/>
            <person name="Detter C."/>
            <person name="Han C."/>
            <person name="Sozhamannan S."/>
            <person name="Rosenzweig C.N."/>
            <person name="Skowronski E.W."/>
        </authorList>
    </citation>
    <scope>NUCLEOTIDE SEQUENCE [LARGE SCALE GENOMIC DNA]</scope>
    <source>
        <strain evidence="14 15">CC-PW-9</strain>
    </source>
</reference>
<evidence type="ECO:0000256" key="6">
    <source>
        <dbReference type="ARBA" id="ARBA00022692"/>
    </source>
</evidence>
<dbReference type="GO" id="GO:0005886">
    <property type="term" value="C:plasma membrane"/>
    <property type="evidence" value="ECO:0007669"/>
    <property type="project" value="UniProtKB-SubCell"/>
</dbReference>
<proteinExistence type="inferred from homology"/>
<keyword evidence="9 10" id="KW-0472">Membrane</keyword>
<comment type="caution">
    <text evidence="14">The sequence shown here is derived from an EMBL/GenBank/DDBJ whole genome shotgun (WGS) entry which is preliminary data.</text>
</comment>
<dbReference type="Proteomes" id="UP000287996">
    <property type="component" value="Unassembled WGS sequence"/>
</dbReference>
<dbReference type="Gene3D" id="1.10.40.60">
    <property type="entry name" value="EpsJ-like"/>
    <property type="match status" value="2"/>
</dbReference>
<dbReference type="InterPro" id="IPR049179">
    <property type="entry name" value="T2SSK_SAM-like_2nd"/>
</dbReference>
<dbReference type="PANTHER" id="PTHR38831">
    <property type="entry name" value="TYPE II SECRETION SYSTEM PROTEIN K"/>
    <property type="match status" value="1"/>
</dbReference>
<evidence type="ECO:0000259" key="12">
    <source>
        <dbReference type="Pfam" id="PF03934"/>
    </source>
</evidence>